<organism evidence="1 2">
    <name type="scientific">Hymenoscyphus fraxineus</name>
    <dbReference type="NCBI Taxonomy" id="746836"/>
    <lineage>
        <taxon>Eukaryota</taxon>
        <taxon>Fungi</taxon>
        <taxon>Dikarya</taxon>
        <taxon>Ascomycota</taxon>
        <taxon>Pezizomycotina</taxon>
        <taxon>Leotiomycetes</taxon>
        <taxon>Helotiales</taxon>
        <taxon>Helotiaceae</taxon>
        <taxon>Hymenoscyphus</taxon>
    </lineage>
</organism>
<sequence length="454" mass="52309">MENMALKPPYAGLAQRSRRSQRDLEFIRTTIKNRTLDECEVINSEIEGCIMDLCLTDRCDIVNTSLDKSELRDTIISKSIICYSKLYDCTVVDCEVLNCKLVNCQSINTPPADSEQDRRLLNKVLSRHLSLPHELPCFAQYVECRLRDCKVQNIKLRWSTVNGGSFAYCRVYFCDFEDSRLKKLQVERGTSFANCTHDNRLIGFKHPPSLDVLPVEVRQRIFGLVTEWTGKPPSLIIALRASETMYKEALDVLVRDNYFTLRDLDRLNTSTLPNMSMKTLGSIQRLLICGFNDFYKRISDDKTIVEIINRGVMVNYLLDGKKNKLPPLEHLRDLRLREIHDHNPDDFGARIDEFIELAQRYKLKKLSISIEGMKKDHKKSSAGVVGYKTCEEVLNTKIWEINARLGVPATNDKLVNYSPTEPTLFRPPEHSTKAKTTFTWQAAEDCKLEWKIIN</sequence>
<dbReference type="OrthoDB" id="3561275at2759"/>
<dbReference type="Gene3D" id="2.160.20.80">
    <property type="entry name" value="E3 ubiquitin-protein ligase SopA"/>
    <property type="match status" value="1"/>
</dbReference>
<evidence type="ECO:0000313" key="2">
    <source>
        <dbReference type="Proteomes" id="UP000696280"/>
    </source>
</evidence>
<evidence type="ECO:0000313" key="1">
    <source>
        <dbReference type="EMBL" id="CAG8954261.1"/>
    </source>
</evidence>
<protein>
    <submittedName>
        <fullName evidence="1">Uncharacterized protein</fullName>
    </submittedName>
</protein>
<gene>
    <name evidence="1" type="ORF">HYFRA_00005881</name>
</gene>
<accession>A0A9N9PP53</accession>
<dbReference type="AlphaFoldDB" id="A0A9N9PP53"/>
<name>A0A9N9PP53_9HELO</name>
<dbReference type="EMBL" id="CAJVRL010000056">
    <property type="protein sequence ID" value="CAG8954261.1"/>
    <property type="molecule type" value="Genomic_DNA"/>
</dbReference>
<comment type="caution">
    <text evidence="1">The sequence shown here is derived from an EMBL/GenBank/DDBJ whole genome shotgun (WGS) entry which is preliminary data.</text>
</comment>
<proteinExistence type="predicted"/>
<keyword evidence="2" id="KW-1185">Reference proteome</keyword>
<dbReference type="SUPFAM" id="SSF141571">
    <property type="entry name" value="Pentapeptide repeat-like"/>
    <property type="match status" value="1"/>
</dbReference>
<reference evidence="1" key="1">
    <citation type="submission" date="2021-07" db="EMBL/GenBank/DDBJ databases">
        <authorList>
            <person name="Durling M."/>
        </authorList>
    </citation>
    <scope>NUCLEOTIDE SEQUENCE</scope>
</reference>
<dbReference type="Proteomes" id="UP000696280">
    <property type="component" value="Unassembled WGS sequence"/>
</dbReference>